<comment type="caution">
    <text evidence="2">The sequence shown here is derived from an EMBL/GenBank/DDBJ whole genome shotgun (WGS) entry which is preliminary data.</text>
</comment>
<feature type="region of interest" description="Disordered" evidence="1">
    <location>
        <begin position="45"/>
        <end position="100"/>
    </location>
</feature>
<sequence length="100" mass="10840">MTIDHGVLRFERVFAMADSVVVAGYVARRHRECVSVAVRALLPGRRPLRDPGGPARETLFARHGAGRGGHLGGRRQAWSSRRRGSVRSPLCVDGAGARGR</sequence>
<keyword evidence="3" id="KW-1185">Reference proteome</keyword>
<protein>
    <submittedName>
        <fullName evidence="2">Uncharacterized protein</fullName>
    </submittedName>
</protein>
<name>A0ABN2ASD5_9ACTN</name>
<organism evidence="2 3">
    <name type="scientific">Dactylosporangium maewongense</name>
    <dbReference type="NCBI Taxonomy" id="634393"/>
    <lineage>
        <taxon>Bacteria</taxon>
        <taxon>Bacillati</taxon>
        <taxon>Actinomycetota</taxon>
        <taxon>Actinomycetes</taxon>
        <taxon>Micromonosporales</taxon>
        <taxon>Micromonosporaceae</taxon>
        <taxon>Dactylosporangium</taxon>
    </lineage>
</organism>
<evidence type="ECO:0000313" key="2">
    <source>
        <dbReference type="EMBL" id="GAA1524115.1"/>
    </source>
</evidence>
<reference evidence="2 3" key="1">
    <citation type="journal article" date="2019" name="Int. J. Syst. Evol. Microbiol.">
        <title>The Global Catalogue of Microorganisms (GCM) 10K type strain sequencing project: providing services to taxonomists for standard genome sequencing and annotation.</title>
        <authorList>
            <consortium name="The Broad Institute Genomics Platform"/>
            <consortium name="The Broad Institute Genome Sequencing Center for Infectious Disease"/>
            <person name="Wu L."/>
            <person name="Ma J."/>
        </authorList>
    </citation>
    <scope>NUCLEOTIDE SEQUENCE [LARGE SCALE GENOMIC DNA]</scope>
    <source>
        <strain evidence="2 3">JCM 15933</strain>
    </source>
</reference>
<dbReference type="EMBL" id="BAAAQD010000009">
    <property type="protein sequence ID" value="GAA1524115.1"/>
    <property type="molecule type" value="Genomic_DNA"/>
</dbReference>
<proteinExistence type="predicted"/>
<accession>A0ABN2ASD5</accession>
<feature type="compositionally biased region" description="Low complexity" evidence="1">
    <location>
        <begin position="45"/>
        <end position="56"/>
    </location>
</feature>
<dbReference type="RefSeq" id="WP_344504065.1">
    <property type="nucleotide sequence ID" value="NZ_BAAAQD010000009.1"/>
</dbReference>
<gene>
    <name evidence="2" type="ORF">GCM10009827_045690</name>
</gene>
<evidence type="ECO:0000256" key="1">
    <source>
        <dbReference type="SAM" id="MobiDB-lite"/>
    </source>
</evidence>
<dbReference type="Proteomes" id="UP001501470">
    <property type="component" value="Unassembled WGS sequence"/>
</dbReference>
<evidence type="ECO:0000313" key="3">
    <source>
        <dbReference type="Proteomes" id="UP001501470"/>
    </source>
</evidence>